<reference evidence="1 2" key="1">
    <citation type="submission" date="2024-06" db="EMBL/GenBank/DDBJ databases">
        <title>The Natural Products Discovery Center: Release of the First 8490 Sequenced Strains for Exploring Actinobacteria Biosynthetic Diversity.</title>
        <authorList>
            <person name="Kalkreuter E."/>
            <person name="Kautsar S.A."/>
            <person name="Yang D."/>
            <person name="Bader C.D."/>
            <person name="Teijaro C.N."/>
            <person name="Fluegel L."/>
            <person name="Davis C.M."/>
            <person name="Simpson J.R."/>
            <person name="Lauterbach L."/>
            <person name="Steele A.D."/>
            <person name="Gui C."/>
            <person name="Meng S."/>
            <person name="Li G."/>
            <person name="Viehrig K."/>
            <person name="Ye F."/>
            <person name="Su P."/>
            <person name="Kiefer A.F."/>
            <person name="Nichols A."/>
            <person name="Cepeda A.J."/>
            <person name="Yan W."/>
            <person name="Fan B."/>
            <person name="Jiang Y."/>
            <person name="Adhikari A."/>
            <person name="Zheng C.-J."/>
            <person name="Schuster L."/>
            <person name="Cowan T.M."/>
            <person name="Smanski M.J."/>
            <person name="Chevrette M.G."/>
            <person name="De Carvalho L.P.S."/>
            <person name="Shen B."/>
        </authorList>
    </citation>
    <scope>NUCLEOTIDE SEQUENCE [LARGE SCALE GENOMIC DNA]</scope>
    <source>
        <strain evidence="1 2">NPDC000634</strain>
    </source>
</reference>
<protein>
    <submittedName>
        <fullName evidence="1">SDR family oxidoreductase</fullName>
    </submittedName>
</protein>
<sequence>GDPGEVAEAVLWLLSDAASYVTGHALVADGGRLLRIGG</sequence>
<proteinExistence type="predicted"/>
<dbReference type="SUPFAM" id="SSF51735">
    <property type="entry name" value="NAD(P)-binding Rossmann-fold domains"/>
    <property type="match status" value="1"/>
</dbReference>
<dbReference type="Proteomes" id="UP001458415">
    <property type="component" value="Unassembled WGS sequence"/>
</dbReference>
<dbReference type="Pfam" id="PF13561">
    <property type="entry name" value="adh_short_C2"/>
    <property type="match status" value="1"/>
</dbReference>
<gene>
    <name evidence="1" type="ORF">ABT317_10270</name>
</gene>
<dbReference type="Gene3D" id="3.40.50.720">
    <property type="entry name" value="NAD(P)-binding Rossmann-like Domain"/>
    <property type="match status" value="1"/>
</dbReference>
<feature type="non-terminal residue" evidence="1">
    <location>
        <position position="1"/>
    </location>
</feature>
<evidence type="ECO:0000313" key="2">
    <source>
        <dbReference type="Proteomes" id="UP001458415"/>
    </source>
</evidence>
<dbReference type="EMBL" id="JBEPCU010000119">
    <property type="protein sequence ID" value="MER6977385.1"/>
    <property type="molecule type" value="Genomic_DNA"/>
</dbReference>
<keyword evidence="2" id="KW-1185">Reference proteome</keyword>
<dbReference type="InterPro" id="IPR002347">
    <property type="entry name" value="SDR_fam"/>
</dbReference>
<dbReference type="InterPro" id="IPR036291">
    <property type="entry name" value="NAD(P)-bd_dom_sf"/>
</dbReference>
<comment type="caution">
    <text evidence="1">The sequence shown here is derived from an EMBL/GenBank/DDBJ whole genome shotgun (WGS) entry which is preliminary data.</text>
</comment>
<organism evidence="1 2">
    <name type="scientific">Streptomyces carpinensis</name>
    <dbReference type="NCBI Taxonomy" id="66369"/>
    <lineage>
        <taxon>Bacteria</taxon>
        <taxon>Bacillati</taxon>
        <taxon>Actinomycetota</taxon>
        <taxon>Actinomycetes</taxon>
        <taxon>Kitasatosporales</taxon>
        <taxon>Streptomycetaceae</taxon>
        <taxon>Streptomyces</taxon>
    </lineage>
</organism>
<accession>A0ABV1VZM2</accession>
<name>A0ABV1VZM2_9ACTN</name>
<evidence type="ECO:0000313" key="1">
    <source>
        <dbReference type="EMBL" id="MER6977385.1"/>
    </source>
</evidence>